<gene>
    <name evidence="2" type="ORF">CUROG_03145</name>
</gene>
<dbReference type="Proteomes" id="UP000326711">
    <property type="component" value="Chromosome"/>
</dbReference>
<name>A0A5J6Z6Y8_9CORY</name>
<reference evidence="3" key="1">
    <citation type="submission" date="2019-10" db="EMBL/GenBank/DDBJ databases">
        <title>Complete genome sequence of Corynebacterium urogenitalis DSM 108747, isolated from the genital tract of a cow.</title>
        <authorList>
            <person name="Ruckert C."/>
            <person name="Ballas P."/>
            <person name="Wagener K."/>
            <person name="Drillich M."/>
            <person name="Kaempfer P."/>
            <person name="Busse H.-J."/>
            <person name="Ehling-Schulz M."/>
        </authorList>
    </citation>
    <scope>NUCLEOTIDE SEQUENCE [LARGE SCALE GENOMIC DNA]</scope>
    <source>
        <strain evidence="3">LMM 1652</strain>
    </source>
</reference>
<dbReference type="InterPro" id="IPR024498">
    <property type="entry name" value="DUF2786"/>
</dbReference>
<dbReference type="KEGG" id="cuo:CUROG_03145"/>
<keyword evidence="3" id="KW-1185">Reference proteome</keyword>
<accession>A0A5J6Z6Y8</accession>
<dbReference type="AlphaFoldDB" id="A0A5J6Z6Y8"/>
<proteinExistence type="predicted"/>
<dbReference type="EMBL" id="CP045032">
    <property type="protein sequence ID" value="QFQ02012.1"/>
    <property type="molecule type" value="Genomic_DNA"/>
</dbReference>
<sequence>MATVEGIKVKVEKLLRMASDREGTPEGDVFREKAFELMAQYGVEAAQLRSDNPSDVVKREVEFAGTYTDMQFTLLNQLGTILHCQVIMFKIPRSSRVRTGVIFGCQHHVERVLMLHGLLANHMIMGAVKFADAYPDPHVSVQTQKRSWMTGFIAEICSRLQEAEAQHTADYTRANDNGEETPGAVVLREDRAKAEDLAAEHYPNLVRSRSGRRTFDAESYHHGATEGGMMDLGQTRMSARARALTS</sequence>
<dbReference type="RefSeq" id="WP_151902429.1">
    <property type="nucleotide sequence ID" value="NZ_CP045032.1"/>
</dbReference>
<evidence type="ECO:0000313" key="3">
    <source>
        <dbReference type="Proteomes" id="UP000326711"/>
    </source>
</evidence>
<evidence type="ECO:0000259" key="1">
    <source>
        <dbReference type="Pfam" id="PF10979"/>
    </source>
</evidence>
<evidence type="ECO:0000313" key="2">
    <source>
        <dbReference type="EMBL" id="QFQ02012.1"/>
    </source>
</evidence>
<organism evidence="2 3">
    <name type="scientific">Corynebacterium urogenitale</name>
    <dbReference type="NCBI Taxonomy" id="2487892"/>
    <lineage>
        <taxon>Bacteria</taxon>
        <taxon>Bacillati</taxon>
        <taxon>Actinomycetota</taxon>
        <taxon>Actinomycetes</taxon>
        <taxon>Mycobacteriales</taxon>
        <taxon>Corynebacteriaceae</taxon>
        <taxon>Corynebacterium</taxon>
    </lineage>
</organism>
<dbReference type="Pfam" id="PF10979">
    <property type="entry name" value="DUF2786"/>
    <property type="match status" value="1"/>
</dbReference>
<protein>
    <recommendedName>
        <fullName evidence="1">DUF2786 domain-containing protein</fullName>
    </recommendedName>
</protein>
<dbReference type="OrthoDB" id="5145833at2"/>
<feature type="domain" description="DUF2786" evidence="1">
    <location>
        <begin position="7"/>
        <end position="44"/>
    </location>
</feature>